<protein>
    <recommendedName>
        <fullName evidence="7">C3H1-type domain-containing protein</fullName>
    </recommendedName>
</protein>
<dbReference type="Gene3D" id="4.10.1000.10">
    <property type="entry name" value="Zinc finger, CCCH-type"/>
    <property type="match status" value="3"/>
</dbReference>
<dbReference type="PROSITE" id="PS50103">
    <property type="entry name" value="ZF_C3H1"/>
    <property type="match status" value="5"/>
</dbReference>
<evidence type="ECO:0000313" key="8">
    <source>
        <dbReference type="EMBL" id="KAB5527672.1"/>
    </source>
</evidence>
<evidence type="ECO:0000256" key="6">
    <source>
        <dbReference type="SAM" id="MobiDB-lite"/>
    </source>
</evidence>
<dbReference type="AlphaFoldDB" id="A0A5N5K8L4"/>
<name>A0A5N5K8L4_9ROSI</name>
<gene>
    <name evidence="8" type="ORF">DKX38_021519</name>
</gene>
<comment type="caution">
    <text evidence="8">The sequence shown here is derived from an EMBL/GenBank/DDBJ whole genome shotgun (WGS) entry which is preliminary data.</text>
</comment>
<accession>A0A5N5K8L4</accession>
<feature type="zinc finger region" description="C3H1-type" evidence="5">
    <location>
        <begin position="338"/>
        <end position="366"/>
    </location>
</feature>
<feature type="domain" description="C3H1-type" evidence="7">
    <location>
        <begin position="384"/>
        <end position="412"/>
    </location>
</feature>
<reference evidence="9" key="1">
    <citation type="journal article" date="2019" name="Gigascience">
        <title>De novo genome assembly of the endangered Acer yangbiense, a plant species with extremely small populations endemic to Yunnan Province, China.</title>
        <authorList>
            <person name="Yang J."/>
            <person name="Wariss H.M."/>
            <person name="Tao L."/>
            <person name="Zhang R."/>
            <person name="Yun Q."/>
            <person name="Hollingsworth P."/>
            <person name="Dao Z."/>
            <person name="Luo G."/>
            <person name="Guo H."/>
            <person name="Ma Y."/>
            <person name="Sun W."/>
        </authorList>
    </citation>
    <scope>NUCLEOTIDE SEQUENCE [LARGE SCALE GENOMIC DNA]</scope>
    <source>
        <strain evidence="9">cv. br00</strain>
    </source>
</reference>
<feature type="zinc finger region" description="C3H1-type" evidence="5">
    <location>
        <begin position="384"/>
        <end position="412"/>
    </location>
</feature>
<dbReference type="Proteomes" id="UP000326939">
    <property type="component" value="Chromosome 14"/>
</dbReference>
<organism evidence="8 9">
    <name type="scientific">Salix brachista</name>
    <dbReference type="NCBI Taxonomy" id="2182728"/>
    <lineage>
        <taxon>Eukaryota</taxon>
        <taxon>Viridiplantae</taxon>
        <taxon>Streptophyta</taxon>
        <taxon>Embryophyta</taxon>
        <taxon>Tracheophyta</taxon>
        <taxon>Spermatophyta</taxon>
        <taxon>Magnoliopsida</taxon>
        <taxon>eudicotyledons</taxon>
        <taxon>Gunneridae</taxon>
        <taxon>Pentapetalae</taxon>
        <taxon>rosids</taxon>
        <taxon>fabids</taxon>
        <taxon>Malpighiales</taxon>
        <taxon>Salicaceae</taxon>
        <taxon>Saliceae</taxon>
        <taxon>Salix</taxon>
    </lineage>
</organism>
<feature type="domain" description="C3H1-type" evidence="7">
    <location>
        <begin position="68"/>
        <end position="96"/>
    </location>
</feature>
<dbReference type="InterPro" id="IPR000571">
    <property type="entry name" value="Znf_CCCH"/>
</dbReference>
<keyword evidence="2 5" id="KW-0863">Zinc-finger</keyword>
<feature type="zinc finger region" description="C3H1-type" evidence="5">
    <location>
        <begin position="150"/>
        <end position="170"/>
    </location>
</feature>
<evidence type="ECO:0000256" key="2">
    <source>
        <dbReference type="ARBA" id="ARBA00022771"/>
    </source>
</evidence>
<dbReference type="Pfam" id="PF00642">
    <property type="entry name" value="zf-CCCH"/>
    <property type="match status" value="5"/>
</dbReference>
<dbReference type="GO" id="GO:0008270">
    <property type="term" value="F:zinc ion binding"/>
    <property type="evidence" value="ECO:0007669"/>
    <property type="project" value="UniProtKB-KW"/>
</dbReference>
<dbReference type="PANTHER" id="PTHR12506:SF50">
    <property type="entry name" value="ZINC FINGER CCCH DOMAIN-CONTAINING PROTEIN 26"/>
    <property type="match status" value="1"/>
</dbReference>
<keyword evidence="3 5" id="KW-0862">Zinc</keyword>
<dbReference type="GO" id="GO:0003729">
    <property type="term" value="F:mRNA binding"/>
    <property type="evidence" value="ECO:0007669"/>
    <property type="project" value="TreeGrafter"/>
</dbReference>
<dbReference type="GO" id="GO:0003677">
    <property type="term" value="F:DNA binding"/>
    <property type="evidence" value="ECO:0007669"/>
    <property type="project" value="UniProtKB-KW"/>
</dbReference>
<feature type="domain" description="C3H1-type" evidence="7">
    <location>
        <begin position="338"/>
        <end position="366"/>
    </location>
</feature>
<dbReference type="InterPro" id="IPR036855">
    <property type="entry name" value="Znf_CCCH_sf"/>
</dbReference>
<feature type="zinc finger region" description="C3H1-type" evidence="5">
    <location>
        <begin position="68"/>
        <end position="96"/>
    </location>
</feature>
<keyword evidence="1 5" id="KW-0479">Metal-binding</keyword>
<dbReference type="PANTHER" id="PTHR12506">
    <property type="entry name" value="PROTEIN PHOSPHATASE RELATED"/>
    <property type="match status" value="1"/>
</dbReference>
<feature type="domain" description="C3H1-type" evidence="7">
    <location>
        <begin position="150"/>
        <end position="170"/>
    </location>
</feature>
<feature type="zinc finger region" description="C3H1-type" evidence="5">
    <location>
        <begin position="187"/>
        <end position="215"/>
    </location>
</feature>
<feature type="region of interest" description="Disordered" evidence="6">
    <location>
        <begin position="303"/>
        <end position="326"/>
    </location>
</feature>
<feature type="domain" description="C3H1-type" evidence="7">
    <location>
        <begin position="187"/>
        <end position="215"/>
    </location>
</feature>
<evidence type="ECO:0000313" key="9">
    <source>
        <dbReference type="Proteomes" id="UP000326939"/>
    </source>
</evidence>
<evidence type="ECO:0000259" key="7">
    <source>
        <dbReference type="PROSITE" id="PS50103"/>
    </source>
</evidence>
<feature type="compositionally biased region" description="Polar residues" evidence="6">
    <location>
        <begin position="313"/>
        <end position="326"/>
    </location>
</feature>
<evidence type="ECO:0000256" key="4">
    <source>
        <dbReference type="ARBA" id="ARBA00023125"/>
    </source>
</evidence>
<proteinExistence type="predicted"/>
<dbReference type="SMART" id="SM00356">
    <property type="entry name" value="ZnF_C3H1"/>
    <property type="match status" value="5"/>
</dbReference>
<keyword evidence="9" id="KW-1185">Reference proteome</keyword>
<keyword evidence="4" id="KW-0238">DNA-binding</keyword>
<evidence type="ECO:0000256" key="3">
    <source>
        <dbReference type="ARBA" id="ARBA00022833"/>
    </source>
</evidence>
<feature type="region of interest" description="Disordered" evidence="6">
    <location>
        <begin position="457"/>
        <end position="498"/>
    </location>
</feature>
<feature type="compositionally biased region" description="Polar residues" evidence="6">
    <location>
        <begin position="462"/>
        <end position="472"/>
    </location>
</feature>
<feature type="compositionally biased region" description="Polar residues" evidence="6">
    <location>
        <begin position="488"/>
        <end position="498"/>
    </location>
</feature>
<dbReference type="InterPro" id="IPR050974">
    <property type="entry name" value="Plant_ZF_CCCH"/>
</dbReference>
<dbReference type="SUPFAM" id="SSF90229">
    <property type="entry name" value="CCCH zinc finger"/>
    <property type="match status" value="4"/>
</dbReference>
<evidence type="ECO:0000256" key="5">
    <source>
        <dbReference type="PROSITE-ProRule" id="PRU00723"/>
    </source>
</evidence>
<sequence>MPDHNNRQVKSNAVSNQSAENIEGCTFLTVIPIMINMLLKLEKAIWRLKIHDHQEQGGMAQSSPYPDRPGAPDCGYYLRTGLCGYGSNCRFNHPVYAALGAQLREELPERVGQPDCGYICLEFYEIEVKLNNISVVIGIHKESLSEGILYYLKTGTCKYGSTCKYHHPRDRNGAGPVSFNMLGLPMRQDEKSCPYYMRTRSCKFGVACKFHHPQPASFGTGLSLAGAAAFGTTGSPIVPSPGLPYGGGLPTWSLPRAPPYMSGTNLQGPQAYMPVVVSPSPGIIPVPGWNTYVGNLNPVSSSSMMRSNRAYDSRNQGDSGSSGQMHLLSTASPILPERPGQPECRHFMSTGTCKYGSDCKYHHPYERIAQLVANTTGPFGLPSRPGQAVCPDYSMYGICKFGPTCRYDHPLPAYPYNYSLSLPSLSIMDSALITYPRMVQAAPVSLSKLPDLIHNPAGVNYNRHQNPDTSTKISDDPTEQAGSPPPHSSQASSEPSHD</sequence>
<dbReference type="EMBL" id="VDCV01000014">
    <property type="protein sequence ID" value="KAB5527672.1"/>
    <property type="molecule type" value="Genomic_DNA"/>
</dbReference>
<evidence type="ECO:0000256" key="1">
    <source>
        <dbReference type="ARBA" id="ARBA00022723"/>
    </source>
</evidence>